<evidence type="ECO:0000256" key="1">
    <source>
        <dbReference type="ARBA" id="ARBA00004613"/>
    </source>
</evidence>
<evidence type="ECO:0000256" key="4">
    <source>
        <dbReference type="SAM" id="MobiDB-lite"/>
    </source>
</evidence>
<comment type="subcellular location">
    <subcellularLocation>
        <location evidence="1">Secreted</location>
    </subcellularLocation>
</comment>
<evidence type="ECO:0000256" key="3">
    <source>
        <dbReference type="ARBA" id="ARBA00023157"/>
    </source>
</evidence>
<protein>
    <recommendedName>
        <fullName evidence="6">Prokineticin domain-containing protein</fullName>
    </recommendedName>
</protein>
<evidence type="ECO:0000313" key="8">
    <source>
        <dbReference type="Proteomes" id="UP000708208"/>
    </source>
</evidence>
<evidence type="ECO:0000259" key="6">
    <source>
        <dbReference type="Pfam" id="PF06607"/>
    </source>
</evidence>
<evidence type="ECO:0000256" key="5">
    <source>
        <dbReference type="SAM" id="SignalP"/>
    </source>
</evidence>
<feature type="domain" description="Prokineticin" evidence="6">
    <location>
        <begin position="37"/>
        <end position="115"/>
    </location>
</feature>
<reference evidence="7" key="1">
    <citation type="submission" date="2021-06" db="EMBL/GenBank/DDBJ databases">
        <authorList>
            <person name="Hodson N. C."/>
            <person name="Mongue J. A."/>
            <person name="Jaron S. K."/>
        </authorList>
    </citation>
    <scope>NUCLEOTIDE SEQUENCE</scope>
</reference>
<keyword evidence="2" id="KW-0964">Secreted</keyword>
<dbReference type="OrthoDB" id="6408184at2759"/>
<dbReference type="GO" id="GO:0005576">
    <property type="term" value="C:extracellular region"/>
    <property type="evidence" value="ECO:0007669"/>
    <property type="project" value="UniProtKB-SubCell"/>
</dbReference>
<comment type="caution">
    <text evidence="7">The sequence shown here is derived from an EMBL/GenBank/DDBJ whole genome shotgun (WGS) entry which is preliminary data.</text>
</comment>
<dbReference type="AlphaFoldDB" id="A0A8J2JZT7"/>
<dbReference type="InterPro" id="IPR023569">
    <property type="entry name" value="Prokineticin_domain"/>
</dbReference>
<proteinExistence type="predicted"/>
<organism evidence="7 8">
    <name type="scientific">Allacma fusca</name>
    <dbReference type="NCBI Taxonomy" id="39272"/>
    <lineage>
        <taxon>Eukaryota</taxon>
        <taxon>Metazoa</taxon>
        <taxon>Ecdysozoa</taxon>
        <taxon>Arthropoda</taxon>
        <taxon>Hexapoda</taxon>
        <taxon>Collembola</taxon>
        <taxon>Symphypleona</taxon>
        <taxon>Sminthuridae</taxon>
        <taxon>Allacma</taxon>
    </lineage>
</organism>
<name>A0A8J2JZT7_9HEXA</name>
<keyword evidence="8" id="KW-1185">Reference proteome</keyword>
<dbReference type="Pfam" id="PF06607">
    <property type="entry name" value="Prokineticin"/>
    <property type="match status" value="1"/>
</dbReference>
<gene>
    <name evidence="7" type="ORF">AFUS01_LOCUS18268</name>
</gene>
<keyword evidence="3" id="KW-1015">Disulfide bond</keyword>
<evidence type="ECO:0000256" key="2">
    <source>
        <dbReference type="ARBA" id="ARBA00022525"/>
    </source>
</evidence>
<accession>A0A8J2JZT7</accession>
<feature type="chain" id="PRO_5035321580" description="Prokineticin domain-containing protein" evidence="5">
    <location>
        <begin position="24"/>
        <end position="139"/>
    </location>
</feature>
<feature type="region of interest" description="Disordered" evidence="4">
    <location>
        <begin position="119"/>
        <end position="139"/>
    </location>
</feature>
<feature type="compositionally biased region" description="Basic and acidic residues" evidence="4">
    <location>
        <begin position="119"/>
        <end position="132"/>
    </location>
</feature>
<feature type="signal peptide" evidence="5">
    <location>
        <begin position="1"/>
        <end position="23"/>
    </location>
</feature>
<sequence length="139" mass="15347">MSTTVKYVSTTVVFLLVLQWSQCLPKSNHSDELGSQSEICKRIKDCGISQCCRVGMERYSIPVCSSLGQDGDSCKPGNKPENFNLSYPNGPAIHTTGTYTLLCPCDLGLYCDHESASCKRERHPKNNDDKYADLSAFTP</sequence>
<dbReference type="EMBL" id="CAJVCH010180549">
    <property type="protein sequence ID" value="CAG7729567.1"/>
    <property type="molecule type" value="Genomic_DNA"/>
</dbReference>
<dbReference type="Proteomes" id="UP000708208">
    <property type="component" value="Unassembled WGS sequence"/>
</dbReference>
<evidence type="ECO:0000313" key="7">
    <source>
        <dbReference type="EMBL" id="CAG7729567.1"/>
    </source>
</evidence>
<keyword evidence="5" id="KW-0732">Signal</keyword>